<evidence type="ECO:0000313" key="2">
    <source>
        <dbReference type="Proteomes" id="UP000199288"/>
    </source>
</evidence>
<dbReference type="Proteomes" id="UP000199288">
    <property type="component" value="Unassembled WGS sequence"/>
</dbReference>
<evidence type="ECO:0000313" key="1">
    <source>
        <dbReference type="EMBL" id="SEA71616.1"/>
    </source>
</evidence>
<organism evidence="1 2">
    <name type="scientific">Bowdeniella nasicola</name>
    <dbReference type="NCBI Taxonomy" id="208480"/>
    <lineage>
        <taxon>Bacteria</taxon>
        <taxon>Bacillati</taxon>
        <taxon>Actinomycetota</taxon>
        <taxon>Actinomycetes</taxon>
        <taxon>Actinomycetales</taxon>
        <taxon>Actinomycetaceae</taxon>
        <taxon>Bowdeniella</taxon>
    </lineage>
</organism>
<reference evidence="2" key="1">
    <citation type="submission" date="2016-10" db="EMBL/GenBank/DDBJ databases">
        <authorList>
            <person name="Varghese N."/>
            <person name="Submissions S."/>
        </authorList>
    </citation>
    <scope>NUCLEOTIDE SEQUENCE [LARGE SCALE GENOMIC DNA]</scope>
    <source>
        <strain evidence="2">KPR-1</strain>
    </source>
</reference>
<proteinExistence type="predicted"/>
<accession>A0A1H4DGH4</accession>
<name>A0A1H4DGH4_9ACTO</name>
<gene>
    <name evidence="1" type="ORF">SAMN02910418_02240</name>
</gene>
<dbReference type="EMBL" id="FNQV01000016">
    <property type="protein sequence ID" value="SEA71616.1"/>
    <property type="molecule type" value="Genomic_DNA"/>
</dbReference>
<sequence>MTHVTEGMMKMSKLTIVDHLTGRTASGIDYHAIEDAVRGWREPFGIEWSNLEDVEILTMAA</sequence>
<keyword evidence="2" id="KW-1185">Reference proteome</keyword>
<dbReference type="AlphaFoldDB" id="A0A1H4DGH4"/>
<protein>
    <submittedName>
        <fullName evidence="1">Uncharacterized protein</fullName>
    </submittedName>
</protein>